<dbReference type="GO" id="GO:0005524">
    <property type="term" value="F:ATP binding"/>
    <property type="evidence" value="ECO:0007669"/>
    <property type="project" value="UniProtKB-KW"/>
</dbReference>
<protein>
    <submittedName>
        <fullName evidence="8">Serine/threonine-protein kinase H1-like protein</fullName>
    </submittedName>
</protein>
<evidence type="ECO:0000313" key="9">
    <source>
        <dbReference type="Proteomes" id="UP000757232"/>
    </source>
</evidence>
<dbReference type="OrthoDB" id="408964at2759"/>
<evidence type="ECO:0000256" key="3">
    <source>
        <dbReference type="ARBA" id="ARBA00022741"/>
    </source>
</evidence>
<sequence length="221" mass="25013">MKYGAPITCQPSADIWSVGVIVHLMLTGVYPFASGKGDDADQVYCDNVIYGGSVDYNGEHWSNVSNTAKEFMRSLLHKSRRKRTTASLALDHEWLNATFVPSQDAHHSAQRRNAQRRRTDRQASNRAAGGLQDEAHRPNPDRTRARPVRNSNVTSSRRERGALHQNENGEPQRKRRSSMFSFFGRLSKSREKDKEDTGEGKEGSSGHRQHRKLPKKSWSRG</sequence>
<dbReference type="PROSITE" id="PS50011">
    <property type="entry name" value="PROTEIN_KINASE_DOM"/>
    <property type="match status" value="1"/>
</dbReference>
<dbReference type="GO" id="GO:0004674">
    <property type="term" value="F:protein serine/threonine kinase activity"/>
    <property type="evidence" value="ECO:0007669"/>
    <property type="project" value="UniProtKB-KW"/>
</dbReference>
<organism evidence="8 9">
    <name type="scientific">Sanghuangporus baumii</name>
    <name type="common">Phellinus baumii</name>
    <dbReference type="NCBI Taxonomy" id="108892"/>
    <lineage>
        <taxon>Eukaryota</taxon>
        <taxon>Fungi</taxon>
        <taxon>Dikarya</taxon>
        <taxon>Basidiomycota</taxon>
        <taxon>Agaricomycotina</taxon>
        <taxon>Agaricomycetes</taxon>
        <taxon>Hymenochaetales</taxon>
        <taxon>Hymenochaetaceae</taxon>
        <taxon>Sanghuangporus</taxon>
    </lineage>
</organism>
<keyword evidence="4 8" id="KW-0418">Kinase</keyword>
<dbReference type="Proteomes" id="UP000757232">
    <property type="component" value="Unassembled WGS sequence"/>
</dbReference>
<dbReference type="GO" id="GO:0043065">
    <property type="term" value="P:positive regulation of apoptotic process"/>
    <property type="evidence" value="ECO:0007669"/>
    <property type="project" value="TreeGrafter"/>
</dbReference>
<evidence type="ECO:0000256" key="4">
    <source>
        <dbReference type="ARBA" id="ARBA00022777"/>
    </source>
</evidence>
<feature type="compositionally biased region" description="Basic and acidic residues" evidence="6">
    <location>
        <begin position="188"/>
        <end position="205"/>
    </location>
</feature>
<dbReference type="InterPro" id="IPR000719">
    <property type="entry name" value="Prot_kinase_dom"/>
</dbReference>
<keyword evidence="3" id="KW-0547">Nucleotide-binding</keyword>
<keyword evidence="1" id="KW-0723">Serine/threonine-protein kinase</keyword>
<gene>
    <name evidence="8" type="ORF">A7U60_g5712</name>
</gene>
<keyword evidence="5" id="KW-0067">ATP-binding</keyword>
<feature type="compositionally biased region" description="Basic residues" evidence="6">
    <location>
        <begin position="108"/>
        <end position="119"/>
    </location>
</feature>
<dbReference type="GO" id="GO:0005634">
    <property type="term" value="C:nucleus"/>
    <property type="evidence" value="ECO:0007669"/>
    <property type="project" value="TreeGrafter"/>
</dbReference>
<evidence type="ECO:0000313" key="8">
    <source>
        <dbReference type="EMBL" id="OCB87196.1"/>
    </source>
</evidence>
<comment type="caution">
    <text evidence="8">The sequence shown here is derived from an EMBL/GenBank/DDBJ whole genome shotgun (WGS) entry which is preliminary data.</text>
</comment>
<proteinExistence type="predicted"/>
<feature type="region of interest" description="Disordered" evidence="6">
    <location>
        <begin position="102"/>
        <end position="221"/>
    </location>
</feature>
<dbReference type="Pfam" id="PF00069">
    <property type="entry name" value="Pkinase"/>
    <property type="match status" value="1"/>
</dbReference>
<dbReference type="PANTHER" id="PTHR24342:SF12">
    <property type="entry name" value="DEATH-ASSOCIATED PROTEIN KINASE RELATED"/>
    <property type="match status" value="1"/>
</dbReference>
<keyword evidence="9" id="KW-1185">Reference proteome</keyword>
<evidence type="ECO:0000256" key="5">
    <source>
        <dbReference type="ARBA" id="ARBA00022840"/>
    </source>
</evidence>
<accession>A0A9Q5N7S8</accession>
<reference evidence="8" key="1">
    <citation type="submission" date="2016-06" db="EMBL/GenBank/DDBJ databases">
        <title>Draft Genome sequence of the fungus Inonotus baumii.</title>
        <authorList>
            <person name="Zhu H."/>
            <person name="Lin W."/>
        </authorList>
    </citation>
    <scope>NUCLEOTIDE SEQUENCE</scope>
    <source>
        <strain evidence="8">821</strain>
    </source>
</reference>
<feature type="compositionally biased region" description="Basic and acidic residues" evidence="6">
    <location>
        <begin position="133"/>
        <end position="144"/>
    </location>
</feature>
<dbReference type="GO" id="GO:0035556">
    <property type="term" value="P:intracellular signal transduction"/>
    <property type="evidence" value="ECO:0007669"/>
    <property type="project" value="TreeGrafter"/>
</dbReference>
<dbReference type="Gene3D" id="1.10.510.10">
    <property type="entry name" value="Transferase(Phosphotransferase) domain 1"/>
    <property type="match status" value="1"/>
</dbReference>
<feature type="domain" description="Protein kinase" evidence="7">
    <location>
        <begin position="1"/>
        <end position="95"/>
    </location>
</feature>
<evidence type="ECO:0000256" key="1">
    <source>
        <dbReference type="ARBA" id="ARBA00022527"/>
    </source>
</evidence>
<name>A0A9Q5N7S8_SANBA</name>
<evidence type="ECO:0000256" key="6">
    <source>
        <dbReference type="SAM" id="MobiDB-lite"/>
    </source>
</evidence>
<dbReference type="EMBL" id="LNZH02000194">
    <property type="protein sequence ID" value="OCB87196.1"/>
    <property type="molecule type" value="Genomic_DNA"/>
</dbReference>
<evidence type="ECO:0000256" key="2">
    <source>
        <dbReference type="ARBA" id="ARBA00022679"/>
    </source>
</evidence>
<dbReference type="AlphaFoldDB" id="A0A9Q5N7S8"/>
<dbReference type="InterPro" id="IPR011009">
    <property type="entry name" value="Kinase-like_dom_sf"/>
</dbReference>
<evidence type="ECO:0000259" key="7">
    <source>
        <dbReference type="PROSITE" id="PS50011"/>
    </source>
</evidence>
<keyword evidence="2" id="KW-0808">Transferase</keyword>
<dbReference type="PANTHER" id="PTHR24342">
    <property type="entry name" value="SERINE/THREONINE-PROTEIN KINASE 17"/>
    <property type="match status" value="1"/>
</dbReference>
<feature type="compositionally biased region" description="Basic residues" evidence="6">
    <location>
        <begin position="207"/>
        <end position="221"/>
    </location>
</feature>
<dbReference type="SUPFAM" id="SSF56112">
    <property type="entry name" value="Protein kinase-like (PK-like)"/>
    <property type="match status" value="1"/>
</dbReference>